<dbReference type="InterPro" id="IPR031949">
    <property type="entry name" value="DUF4776"/>
</dbReference>
<accession>A0A1B6E9Z0</accession>
<sequence length="448" mass="51165">KCKCKCNKCKCKCNKCKCKCNNCKEFLEALQRLDNCCKKCVRDEDRLVKCCSECVWDKLRIIQEYDGKLSDNFDLCNLRDAAEDFDNDNFNRIDDSTRNKYCTKSDPVIKLMSNSSNRRSSVIITSNSTKLEYKDTTIQDSKKNSKIDLLEKGDYVDSISSITNNISIKDTNNKRKMKGKRGLKKITVNCASKINNRFAVKSNKKKVFTQFDYSERGYPGLNIGHKHCVDDDIMVPKNMGWLWNIENKCLGIKLRRGWTPGAIGKSVTGRIMHIKKAQAKKTLILGGFKSPEDDNIPTDRKSGDTYLLNQPPTFHLKQTGGMYCLAMNPIKNEDDSESQKPVEFQVMPEEHDSSSKSYATSKTSMDIVFTCPGALRRKVVKPICKNINTQYEEADLVVKSVTQEKKKVKSKKEVIKPLANEEPELNKNLWEDQQTQMSLQTNKAKKIN</sequence>
<dbReference type="PANTHER" id="PTHR39079">
    <property type="entry name" value="FI08034P-RELATED"/>
    <property type="match status" value="1"/>
</dbReference>
<protein>
    <recommendedName>
        <fullName evidence="2">DUF4776 domain-containing protein</fullName>
    </recommendedName>
</protein>
<gene>
    <name evidence="3" type="ORF">g.36301</name>
</gene>
<organism evidence="3">
    <name type="scientific">Clastoptera arizonana</name>
    <name type="common">Arizona spittle bug</name>
    <dbReference type="NCBI Taxonomy" id="38151"/>
    <lineage>
        <taxon>Eukaryota</taxon>
        <taxon>Metazoa</taxon>
        <taxon>Ecdysozoa</taxon>
        <taxon>Arthropoda</taxon>
        <taxon>Hexapoda</taxon>
        <taxon>Insecta</taxon>
        <taxon>Pterygota</taxon>
        <taxon>Neoptera</taxon>
        <taxon>Paraneoptera</taxon>
        <taxon>Hemiptera</taxon>
        <taxon>Auchenorrhyncha</taxon>
        <taxon>Cercopoidea</taxon>
        <taxon>Clastopteridae</taxon>
        <taxon>Clastoptera</taxon>
    </lineage>
</organism>
<name>A0A1B6E9Z0_9HEMI</name>
<feature type="non-terminal residue" evidence="3">
    <location>
        <position position="1"/>
    </location>
</feature>
<feature type="region of interest" description="Disordered" evidence="1">
    <location>
        <begin position="418"/>
        <end position="448"/>
    </location>
</feature>
<evidence type="ECO:0000313" key="3">
    <source>
        <dbReference type="EMBL" id="JAS34746.1"/>
    </source>
</evidence>
<feature type="compositionally biased region" description="Polar residues" evidence="1">
    <location>
        <begin position="431"/>
        <end position="442"/>
    </location>
</feature>
<dbReference type="AlphaFoldDB" id="A0A1B6E9Z0"/>
<dbReference type="Pfam" id="PF16003">
    <property type="entry name" value="DUF4776"/>
    <property type="match status" value="1"/>
</dbReference>
<proteinExistence type="predicted"/>
<reference evidence="3" key="1">
    <citation type="submission" date="2015-12" db="EMBL/GenBank/DDBJ databases">
        <title>De novo transcriptome assembly of four potential Pierce s Disease insect vectors from Arizona vineyards.</title>
        <authorList>
            <person name="Tassone E.E."/>
        </authorList>
    </citation>
    <scope>NUCLEOTIDE SEQUENCE</scope>
</reference>
<feature type="domain" description="DUF4776" evidence="2">
    <location>
        <begin position="10"/>
        <end position="349"/>
    </location>
</feature>
<evidence type="ECO:0000256" key="1">
    <source>
        <dbReference type="SAM" id="MobiDB-lite"/>
    </source>
</evidence>
<evidence type="ECO:0000259" key="2">
    <source>
        <dbReference type="Pfam" id="PF16003"/>
    </source>
</evidence>
<dbReference type="PANTHER" id="PTHR39079:SF1">
    <property type="entry name" value="GH11706P-RELATED"/>
    <property type="match status" value="1"/>
</dbReference>
<dbReference type="EMBL" id="GEDC01002552">
    <property type="protein sequence ID" value="JAS34746.1"/>
    <property type="molecule type" value="Transcribed_RNA"/>
</dbReference>